<gene>
    <name evidence="4" type="ORF">K2173_014403</name>
</gene>
<dbReference type="SUPFAM" id="SSF46689">
    <property type="entry name" value="Homeodomain-like"/>
    <property type="match status" value="2"/>
</dbReference>
<name>A0AAV8S5A3_9ROSI</name>
<feature type="domain" description="SANT" evidence="3">
    <location>
        <begin position="954"/>
        <end position="1002"/>
    </location>
</feature>
<feature type="region of interest" description="Disordered" evidence="2">
    <location>
        <begin position="17"/>
        <end position="44"/>
    </location>
</feature>
<dbReference type="Gene3D" id="1.20.58.1880">
    <property type="match status" value="1"/>
</dbReference>
<dbReference type="Pfam" id="PF15963">
    <property type="entry name" value="Myb_DNA-bind_7"/>
    <property type="match status" value="1"/>
</dbReference>
<feature type="compositionally biased region" description="Polar residues" evidence="2">
    <location>
        <begin position="1241"/>
        <end position="1256"/>
    </location>
</feature>
<dbReference type="CDD" id="cd00167">
    <property type="entry name" value="SANT"/>
    <property type="match status" value="1"/>
</dbReference>
<feature type="region of interest" description="Disordered" evidence="2">
    <location>
        <begin position="1162"/>
        <end position="1195"/>
    </location>
</feature>
<accession>A0AAV8S5A3</accession>
<evidence type="ECO:0000313" key="5">
    <source>
        <dbReference type="Proteomes" id="UP001159364"/>
    </source>
</evidence>
<feature type="coiled-coil region" evidence="1">
    <location>
        <begin position="420"/>
        <end position="447"/>
    </location>
</feature>
<feature type="compositionally biased region" description="Polar residues" evidence="2">
    <location>
        <begin position="1166"/>
        <end position="1193"/>
    </location>
</feature>
<feature type="compositionally biased region" description="Basic and acidic residues" evidence="2">
    <location>
        <begin position="84"/>
        <end position="121"/>
    </location>
</feature>
<dbReference type="PROSITE" id="PS51293">
    <property type="entry name" value="SANT"/>
    <property type="match status" value="2"/>
</dbReference>
<feature type="region of interest" description="Disordered" evidence="2">
    <location>
        <begin position="1376"/>
        <end position="1400"/>
    </location>
</feature>
<feature type="region of interest" description="Disordered" evidence="2">
    <location>
        <begin position="1239"/>
        <end position="1278"/>
    </location>
</feature>
<dbReference type="InterPro" id="IPR001005">
    <property type="entry name" value="SANT/Myb"/>
</dbReference>
<dbReference type="InterPro" id="IPR017884">
    <property type="entry name" value="SANT_dom"/>
</dbReference>
<dbReference type="Pfam" id="PF00249">
    <property type="entry name" value="Myb_DNA-binding"/>
    <property type="match status" value="1"/>
</dbReference>
<organism evidence="4 5">
    <name type="scientific">Erythroxylum novogranatense</name>
    <dbReference type="NCBI Taxonomy" id="1862640"/>
    <lineage>
        <taxon>Eukaryota</taxon>
        <taxon>Viridiplantae</taxon>
        <taxon>Streptophyta</taxon>
        <taxon>Embryophyta</taxon>
        <taxon>Tracheophyta</taxon>
        <taxon>Spermatophyta</taxon>
        <taxon>Magnoliopsida</taxon>
        <taxon>eudicotyledons</taxon>
        <taxon>Gunneridae</taxon>
        <taxon>Pentapetalae</taxon>
        <taxon>rosids</taxon>
        <taxon>fabids</taxon>
        <taxon>Malpighiales</taxon>
        <taxon>Erythroxylaceae</taxon>
        <taxon>Erythroxylum</taxon>
    </lineage>
</organism>
<feature type="region of interest" description="Disordered" evidence="2">
    <location>
        <begin position="176"/>
        <end position="195"/>
    </location>
</feature>
<keyword evidence="1" id="KW-0175">Coiled coil</keyword>
<evidence type="ECO:0000256" key="2">
    <source>
        <dbReference type="SAM" id="MobiDB-lite"/>
    </source>
</evidence>
<dbReference type="EMBL" id="JAIWQS010000209">
    <property type="protein sequence ID" value="KAJ8747257.1"/>
    <property type="molecule type" value="Genomic_DNA"/>
</dbReference>
<dbReference type="SMART" id="SM00717">
    <property type="entry name" value="SANT"/>
    <property type="match status" value="2"/>
</dbReference>
<dbReference type="InterPro" id="IPR009057">
    <property type="entry name" value="Homeodomain-like_sf"/>
</dbReference>
<keyword evidence="5" id="KW-1185">Reference proteome</keyword>
<dbReference type="PANTHER" id="PTHR47340">
    <property type="entry name" value="DUPLICATED HOMEODOMAIN-LIKE SUPERFAMILY PROTEIN"/>
    <property type="match status" value="1"/>
</dbReference>
<dbReference type="InterPro" id="IPR039467">
    <property type="entry name" value="TFIIIB_B''_Myb"/>
</dbReference>
<feature type="compositionally biased region" description="Low complexity" evidence="2">
    <location>
        <begin position="205"/>
        <end position="228"/>
    </location>
</feature>
<protein>
    <recommendedName>
        <fullName evidence="3">SANT domain-containing protein</fullName>
    </recommendedName>
</protein>
<evidence type="ECO:0000259" key="3">
    <source>
        <dbReference type="PROSITE" id="PS51293"/>
    </source>
</evidence>
<evidence type="ECO:0000256" key="1">
    <source>
        <dbReference type="SAM" id="Coils"/>
    </source>
</evidence>
<feature type="compositionally biased region" description="Basic and acidic residues" evidence="2">
    <location>
        <begin position="1592"/>
        <end position="1606"/>
    </location>
</feature>
<dbReference type="Proteomes" id="UP001159364">
    <property type="component" value="Unassembled WGS sequence"/>
</dbReference>
<dbReference type="Gene3D" id="1.10.10.60">
    <property type="entry name" value="Homeodomain-like"/>
    <property type="match status" value="1"/>
</dbReference>
<comment type="caution">
    <text evidence="4">The sequence shown here is derived from an EMBL/GenBank/DDBJ whole genome shotgun (WGS) entry which is preliminary data.</text>
</comment>
<dbReference type="PANTHER" id="PTHR47340:SF1">
    <property type="entry name" value="DUPLICATED HOMEODOMAIN-LIKE SUPERFAMILY PROTEIN"/>
    <property type="match status" value="1"/>
</dbReference>
<feature type="domain" description="SANT" evidence="3">
    <location>
        <begin position="738"/>
        <end position="789"/>
    </location>
</feature>
<feature type="region of interest" description="Disordered" evidence="2">
    <location>
        <begin position="205"/>
        <end position="251"/>
    </location>
</feature>
<sequence>MPPEPLPWDRKDFFKERKYERSESSSLGSAPRWRDSSSSHYGSSREYVRWTGNNDFRRFSGHGKQGGWHLVAEESGHGYGPSRCSEKVLENEDYRPRGDGKYARGRENRGSVSQRDWKGHSWEMNNGSPNSAVRLHGNNDRSDDVLTFPQSHAPNPELVNTWDQLNLKDQQDNNKVAGISGLGTGQKGDKDSTLDWKPLKWAQTGSLSSRGSGFSHSSSSKSLGGADSNEGKTELQPKNATPVRSPSGDAAACVTPAPLCEETTSRKKPRLNWGEGLAKYEKKKVEGPDVSMNKDGVVISVANVETIFSQSSNLADKSPRVLGFSDCASPATPSSAALCRGEKFWQGSNADADVSNLCSSNSIGSHVQLDGFSFNLEKFDISSVSSLGSSITELLQSDDPTSVDSSFVRSSTMNKLLLWKAEISKALEMTETEIDSLETELKSLKFECGNQAFNNNIPHSPPLQMESYGVAEKIPLCNATSEDVDTAAKGCDSDSPTTATSKFVESASSGGSSLADFKQHIERSGDLETAQSPNLQLKHFVHCNNEVITNVHTEREVNLHRENGRDASFSTEKHLDEVNKLCNLVLVSNKECAIQASDVLNKFISKDQCKIDLSSLSIDFLRFKERVVTLKFKAFLHLWKEDLRLLSVTKYRAKSQKKSELSLRVMHSGYQKHRSSVRLDSLLLLTLQASCCQIAKLLYRSNLKMPSLILDENERVASCFSSSNGLVEDPCAVEKEREMINPWTSAEIEIFIDKLSLFGKDFRKIASFLNHKTTADCVEFYYKNHKSDCFERAKKSKKVKSSTNYLVASGKKWNREMNSASLHILGDASAIAANADNAMRRRQRCSNRIFLGDFGDLGTSQHGDNILERSNNANNLHNESEAVAADVLAGICGSVSSEAMSSCITTSVDPGENIRDLKSQKLYSVVKQLSASDVTENVDEETCSDESCGEMDPTDWTDHEKSLFIQAVSTYGKDFTMISRFIRTRTRDQCKVFFSKARKCLGLDLMQPRHQDFDMLMSDDAHGGGGDKEDACALEKSSIICNDNLGSRAVPSEDGKQDEFDAASRKHVLSDLNGPDDNVSKRALGERVSEAPQMELSTELTCNKPQQSEPVPPLKILANSVGIEADRAQMAEGGDSVEETMLVENAVDTGLPNSNAVVENRAPAEVSTSGTGNLQEQEFPSLENDSSQIGSLQDSKRNKCTSLLPVDSSSLNLGVESIHQVSAELDTLEKPLVMRLPVENNPATTNSGLQDSSSGQTERKQDQKQLPSTPETKSSDKLGQTFKDEHIPHFSSHLSLKNDQLSQIFMGCPLQIPTKNETNGNISCRSVPEMQTQLNARRNSSDQFTARDCFLQSAMFSDGEKHHRNGEVVLFGKVLSNPSPLQDQNSGSNENEGRGAPSSKLNSKVSVFKFSGHDSTQASDTTFLKQDQENSYITVLGRSRIQTGFPSIPDSAILLAKYPDAFDNFPVSSSKVDQQPFHSDPMSLFSARDVGGSNGVVDYQMYQRHDGPKVQPFTMDVKHRQDIYSEMQKLNGFEAISNLQQPGRSVAGMNVVGRGGILVGGPCTNVTDPVAAIKMHFAKADQYGGHNSGTMGREEESWRGKGDIGR</sequence>
<proteinExistence type="predicted"/>
<evidence type="ECO:0000313" key="4">
    <source>
        <dbReference type="EMBL" id="KAJ8747257.1"/>
    </source>
</evidence>
<feature type="region of interest" description="Disordered" evidence="2">
    <location>
        <begin position="1583"/>
        <end position="1606"/>
    </location>
</feature>
<feature type="region of interest" description="Disordered" evidence="2">
    <location>
        <begin position="61"/>
        <end position="158"/>
    </location>
</feature>
<feature type="compositionally biased region" description="Polar residues" evidence="2">
    <location>
        <begin position="1376"/>
        <end position="1390"/>
    </location>
</feature>
<reference evidence="4 5" key="1">
    <citation type="submission" date="2021-09" db="EMBL/GenBank/DDBJ databases">
        <title>Genomic insights and catalytic innovation underlie evolution of tropane alkaloids biosynthesis.</title>
        <authorList>
            <person name="Wang Y.-J."/>
            <person name="Tian T."/>
            <person name="Huang J.-P."/>
            <person name="Huang S.-X."/>
        </authorList>
    </citation>
    <scope>NUCLEOTIDE SEQUENCE [LARGE SCALE GENOMIC DNA]</scope>
    <source>
        <strain evidence="4">KIB-2018</strain>
        <tissue evidence="4">Leaf</tissue>
    </source>
</reference>